<feature type="compositionally biased region" description="Polar residues" evidence="7">
    <location>
        <begin position="550"/>
        <end position="560"/>
    </location>
</feature>
<evidence type="ECO:0000256" key="5">
    <source>
        <dbReference type="ARBA" id="ARBA00022833"/>
    </source>
</evidence>
<organism evidence="9 10">
    <name type="scientific">Pichia sorbitophila (strain ATCC MYA-4447 / BCRC 22081 / CBS 7064 / NBRC 10061 / NRRL Y-12695)</name>
    <name type="common">Hybrid yeast</name>
    <dbReference type="NCBI Taxonomy" id="559304"/>
    <lineage>
        <taxon>Eukaryota</taxon>
        <taxon>Fungi</taxon>
        <taxon>Dikarya</taxon>
        <taxon>Ascomycota</taxon>
        <taxon>Saccharomycotina</taxon>
        <taxon>Pichiomycetes</taxon>
        <taxon>Debaryomycetaceae</taxon>
        <taxon>Millerozyma</taxon>
    </lineage>
</organism>
<evidence type="ECO:0000256" key="6">
    <source>
        <dbReference type="PROSITE-ProRule" id="PRU00175"/>
    </source>
</evidence>
<evidence type="ECO:0000256" key="3">
    <source>
        <dbReference type="ARBA" id="ARBA00022723"/>
    </source>
</evidence>
<feature type="compositionally biased region" description="Basic residues" evidence="7">
    <location>
        <begin position="602"/>
        <end position="611"/>
    </location>
</feature>
<feature type="compositionally biased region" description="Basic residues" evidence="7">
    <location>
        <begin position="96"/>
        <end position="105"/>
    </location>
</feature>
<dbReference type="Proteomes" id="UP000005222">
    <property type="component" value="Chromosome J"/>
</dbReference>
<comment type="subcellular location">
    <subcellularLocation>
        <location evidence="1">Cytoplasm</location>
    </subcellularLocation>
</comment>
<dbReference type="InterPro" id="IPR039739">
    <property type="entry name" value="MAG2/RNF10"/>
</dbReference>
<evidence type="ECO:0000259" key="8">
    <source>
        <dbReference type="PROSITE" id="PS50089"/>
    </source>
</evidence>
<dbReference type="GO" id="GO:0000976">
    <property type="term" value="F:transcription cis-regulatory region binding"/>
    <property type="evidence" value="ECO:0007669"/>
    <property type="project" value="TreeGrafter"/>
</dbReference>
<dbReference type="GO" id="GO:0045944">
    <property type="term" value="P:positive regulation of transcription by RNA polymerase II"/>
    <property type="evidence" value="ECO:0007669"/>
    <property type="project" value="TreeGrafter"/>
</dbReference>
<dbReference type="EMBL" id="FO082050">
    <property type="protein sequence ID" value="CCE82858.1"/>
    <property type="molecule type" value="Genomic_DNA"/>
</dbReference>
<keyword evidence="10" id="KW-1185">Reference proteome</keyword>
<feature type="domain" description="RING-type" evidence="8">
    <location>
        <begin position="169"/>
        <end position="224"/>
    </location>
</feature>
<gene>
    <name evidence="9" type="primary">Piso0_002609</name>
    <name evidence="9" type="ORF">GNLVRS01_PISO0J15717g</name>
</gene>
<reference evidence="9 10" key="1">
    <citation type="journal article" date="2012" name="G3 (Bethesda)">
        <title>Pichia sorbitophila, an interspecies yeast hybrid reveals early steps of genome resolution following polyploidization.</title>
        <authorList>
            <person name="Leh Louis V."/>
            <person name="Despons L."/>
            <person name="Friedrich A."/>
            <person name="Martin T."/>
            <person name="Durrens P."/>
            <person name="Casaregola S."/>
            <person name="Neuveglise C."/>
            <person name="Fairhead C."/>
            <person name="Marck C."/>
            <person name="Cruz J.A."/>
            <person name="Straub M.L."/>
            <person name="Kugler V."/>
            <person name="Sacerdot C."/>
            <person name="Uzunov Z."/>
            <person name="Thierry A."/>
            <person name="Weiss S."/>
            <person name="Bleykasten C."/>
            <person name="De Montigny J."/>
            <person name="Jacques N."/>
            <person name="Jung P."/>
            <person name="Lemaire M."/>
            <person name="Mallet S."/>
            <person name="Morel G."/>
            <person name="Richard G.F."/>
            <person name="Sarkar A."/>
            <person name="Savel G."/>
            <person name="Schacherer J."/>
            <person name="Seret M.L."/>
            <person name="Talla E."/>
            <person name="Samson G."/>
            <person name="Jubin C."/>
            <person name="Poulain J."/>
            <person name="Vacherie B."/>
            <person name="Barbe V."/>
            <person name="Pelletier E."/>
            <person name="Sherman D.J."/>
            <person name="Westhof E."/>
            <person name="Weissenbach J."/>
            <person name="Baret P.V."/>
            <person name="Wincker P."/>
            <person name="Gaillardin C."/>
            <person name="Dujon B."/>
            <person name="Souciet J.L."/>
        </authorList>
    </citation>
    <scope>NUCLEOTIDE SEQUENCE [LARGE SCALE GENOMIC DNA]</scope>
    <source>
        <strain evidence="10">ATCC MYA-4447 / BCRC 22081 / CBS 7064 / NBRC 10061 / NRRL Y-12695</strain>
    </source>
</reference>
<proteinExistence type="predicted"/>
<keyword evidence="5" id="KW-0862">Zinc</keyword>
<evidence type="ECO:0000313" key="10">
    <source>
        <dbReference type="Proteomes" id="UP000005222"/>
    </source>
</evidence>
<dbReference type="FunCoup" id="G8YD27">
    <property type="interactions" value="979"/>
</dbReference>
<dbReference type="InParanoid" id="G8YD27"/>
<sequence>MENHHSKEDNPSHNHKEKQRKSGGKQSDHNRASSSSKDHKRMAPKKTENSKKDVLDTGDNSKTKKKLNGLNKKNKISIDHLLDFQSYEDSEEYQHKRSHGHRSKPKSNSGRKYSDTHNKLQLQGMSFINVNYKFVVDYRYNCIPQKLDPNVPIDLKHILQIIVPKGNTCPICLSDDPVAPRMICSCGHILCLTCLISLLESNIPTFNKKDEYAIPRKYRECPLCFSVIREKEIKPVLIENIDERFEIPKINDEVILTLMSRYQDSVISLPKNLQRRDDDFPMIDENSSYHQYSRIFRGGLEHILDMYETDRRNILGTFRNDSEDYDEDSKYVAKALKNIETDVDNWTNYFSSTVSEKSHAPQVEDSISYSSGSFYYYQTGFNASTKYVLSPLDIKILKTNYENDYTKLPSTIIAKVENIKYEDLTEEAATKKYKYLAHYPLGTSLGFLECDWSKSSYIDEGTWNSFKDDLTKRSRNSAKKLKREDREKRRALINEEKRTRNFFENENNGVIGYQSEDEVARHFGSLSIIDNRNLPPLSSDSSRNVEDTSEALTDLQTTIWGTKIPKPESEDSDSDDEWGTQELLRKAREELENNKNDEGNAKGKKKKKKKLVLLSSNSSW</sequence>
<dbReference type="PROSITE" id="PS00518">
    <property type="entry name" value="ZF_RING_1"/>
    <property type="match status" value="1"/>
</dbReference>
<evidence type="ECO:0000256" key="1">
    <source>
        <dbReference type="ARBA" id="ARBA00004496"/>
    </source>
</evidence>
<feature type="compositionally biased region" description="Acidic residues" evidence="7">
    <location>
        <begin position="570"/>
        <end position="579"/>
    </location>
</feature>
<dbReference type="PANTHER" id="PTHR12983:SF9">
    <property type="entry name" value="E3 UBIQUITIN-PROTEIN LIGASE RNF10"/>
    <property type="match status" value="1"/>
</dbReference>
<accession>G8YD27</accession>
<feature type="region of interest" description="Disordered" evidence="7">
    <location>
        <begin position="1"/>
        <end position="68"/>
    </location>
</feature>
<dbReference type="STRING" id="559304.G8YD27"/>
<dbReference type="AlphaFoldDB" id="G8YD27"/>
<keyword evidence="4 6" id="KW-0863">Zinc-finger</keyword>
<feature type="compositionally biased region" description="Basic and acidic residues" evidence="7">
    <location>
        <begin position="45"/>
        <end position="62"/>
    </location>
</feature>
<feature type="region of interest" description="Disordered" evidence="7">
    <location>
        <begin position="89"/>
        <end position="115"/>
    </location>
</feature>
<dbReference type="Gene3D" id="3.30.40.10">
    <property type="entry name" value="Zinc/RING finger domain, C3HC4 (zinc finger)"/>
    <property type="match status" value="1"/>
</dbReference>
<evidence type="ECO:0000256" key="2">
    <source>
        <dbReference type="ARBA" id="ARBA00022490"/>
    </source>
</evidence>
<evidence type="ECO:0000313" key="9">
    <source>
        <dbReference type="EMBL" id="CCE82858.1"/>
    </source>
</evidence>
<evidence type="ECO:0000256" key="7">
    <source>
        <dbReference type="SAM" id="MobiDB-lite"/>
    </source>
</evidence>
<dbReference type="OMA" id="ASWKQYL"/>
<dbReference type="eggNOG" id="KOG2164">
    <property type="taxonomic scope" value="Eukaryota"/>
</dbReference>
<protein>
    <submittedName>
        <fullName evidence="9">Piso0_002609 protein</fullName>
    </submittedName>
</protein>
<dbReference type="PANTHER" id="PTHR12983">
    <property type="entry name" value="RING FINGER 10 FAMILY MEMBER"/>
    <property type="match status" value="1"/>
</dbReference>
<feature type="region of interest" description="Disordered" evidence="7">
    <location>
        <begin position="534"/>
        <end position="620"/>
    </location>
</feature>
<dbReference type="InterPro" id="IPR013083">
    <property type="entry name" value="Znf_RING/FYVE/PHD"/>
</dbReference>
<dbReference type="GO" id="GO:0008270">
    <property type="term" value="F:zinc ion binding"/>
    <property type="evidence" value="ECO:0007669"/>
    <property type="project" value="UniProtKB-KW"/>
</dbReference>
<dbReference type="HOGENOM" id="CLU_011811_0_0_1"/>
<dbReference type="OrthoDB" id="302966at2759"/>
<dbReference type="InterPro" id="IPR017907">
    <property type="entry name" value="Znf_RING_CS"/>
</dbReference>
<dbReference type="GO" id="GO:0005737">
    <property type="term" value="C:cytoplasm"/>
    <property type="evidence" value="ECO:0007669"/>
    <property type="project" value="UniProtKB-SubCell"/>
</dbReference>
<keyword evidence="2" id="KW-0963">Cytoplasm</keyword>
<dbReference type="PROSITE" id="PS50089">
    <property type="entry name" value="ZF_RING_2"/>
    <property type="match status" value="1"/>
</dbReference>
<feature type="compositionally biased region" description="Basic and acidic residues" evidence="7">
    <location>
        <begin position="583"/>
        <end position="601"/>
    </location>
</feature>
<evidence type="ECO:0000256" key="4">
    <source>
        <dbReference type="ARBA" id="ARBA00022771"/>
    </source>
</evidence>
<feature type="compositionally biased region" description="Basic and acidic residues" evidence="7">
    <location>
        <begin position="1"/>
        <end position="14"/>
    </location>
</feature>
<keyword evidence="3" id="KW-0479">Metal-binding</keyword>
<dbReference type="SMART" id="SM00184">
    <property type="entry name" value="RING"/>
    <property type="match status" value="1"/>
</dbReference>
<name>G8YD27_PICSO</name>
<dbReference type="SUPFAM" id="SSF57850">
    <property type="entry name" value="RING/U-box"/>
    <property type="match status" value="1"/>
</dbReference>
<dbReference type="InterPro" id="IPR001841">
    <property type="entry name" value="Znf_RING"/>
</dbReference>